<dbReference type="AlphaFoldDB" id="A0A2N7VTE9"/>
<organism evidence="3 4">
    <name type="scientific">Trinickia dabaoshanensis</name>
    <dbReference type="NCBI Taxonomy" id="564714"/>
    <lineage>
        <taxon>Bacteria</taxon>
        <taxon>Pseudomonadati</taxon>
        <taxon>Pseudomonadota</taxon>
        <taxon>Betaproteobacteria</taxon>
        <taxon>Burkholderiales</taxon>
        <taxon>Burkholderiaceae</taxon>
        <taxon>Trinickia</taxon>
    </lineage>
</organism>
<dbReference type="Proteomes" id="UP000235616">
    <property type="component" value="Unassembled WGS sequence"/>
</dbReference>
<comment type="similarity">
    <text evidence="1">Belongs to the type III secretion exporter family.</text>
</comment>
<evidence type="ECO:0008006" key="5">
    <source>
        <dbReference type="Google" id="ProtNLM"/>
    </source>
</evidence>
<dbReference type="GO" id="GO:0005886">
    <property type="term" value="C:plasma membrane"/>
    <property type="evidence" value="ECO:0007669"/>
    <property type="project" value="TreeGrafter"/>
</dbReference>
<dbReference type="PANTHER" id="PTHR30531:SF12">
    <property type="entry name" value="FLAGELLAR BIOSYNTHETIC PROTEIN FLHB"/>
    <property type="match status" value="1"/>
</dbReference>
<keyword evidence="2" id="KW-1133">Transmembrane helix</keyword>
<feature type="transmembrane region" description="Helical" evidence="2">
    <location>
        <begin position="188"/>
        <end position="207"/>
    </location>
</feature>
<name>A0A2N7VTE9_9BURK</name>
<dbReference type="PRINTS" id="PR00950">
    <property type="entry name" value="TYPE3IMSPROT"/>
</dbReference>
<dbReference type="SUPFAM" id="SSF160544">
    <property type="entry name" value="EscU C-terminal domain-like"/>
    <property type="match status" value="1"/>
</dbReference>
<dbReference type="GO" id="GO:0009306">
    <property type="term" value="P:protein secretion"/>
    <property type="evidence" value="ECO:0007669"/>
    <property type="project" value="InterPro"/>
</dbReference>
<evidence type="ECO:0000313" key="4">
    <source>
        <dbReference type="Proteomes" id="UP000235616"/>
    </source>
</evidence>
<keyword evidence="2" id="KW-0812">Transmembrane</keyword>
<dbReference type="InterPro" id="IPR006135">
    <property type="entry name" value="T3SS_substrate_exporter"/>
</dbReference>
<reference evidence="3 4" key="1">
    <citation type="submission" date="2018-01" db="EMBL/GenBank/DDBJ databases">
        <title>Whole genome analyses suggest that Burkholderia sensu lato contains two further novel genera in the rhizoxinica-symbiotica group Mycetohabitans gen. nov., and Trinickia gen. nov.: implications for the evolution of diazotrophy and nodulation in the Burkholderiaceae.</title>
        <authorList>
            <person name="Estrada-de los Santos P."/>
            <person name="Palmer M."/>
            <person name="Chavez-Ramirez B."/>
            <person name="Beukes C."/>
            <person name="Steenkamp E.T."/>
            <person name="Hirsch A.M."/>
            <person name="Manyaka P."/>
            <person name="Maluk M."/>
            <person name="Lafos M."/>
            <person name="Crook M."/>
            <person name="Gross E."/>
            <person name="Simon M.F."/>
            <person name="Bueno dos Reis Junior F."/>
            <person name="Poole P.S."/>
            <person name="Venter S.N."/>
            <person name="James E.K."/>
        </authorList>
    </citation>
    <scope>NUCLEOTIDE SEQUENCE [LARGE SCALE GENOMIC DNA]</scope>
    <source>
        <strain evidence="3 4">GIMN1.004</strain>
    </source>
</reference>
<evidence type="ECO:0000313" key="3">
    <source>
        <dbReference type="EMBL" id="PMS20428.1"/>
    </source>
</evidence>
<dbReference type="RefSeq" id="WP_102645409.1">
    <property type="nucleotide sequence ID" value="NZ_PNYA01000008.1"/>
</dbReference>
<dbReference type="PANTHER" id="PTHR30531">
    <property type="entry name" value="FLAGELLAR BIOSYNTHETIC PROTEIN FLHB"/>
    <property type="match status" value="1"/>
</dbReference>
<proteinExistence type="inferred from homology"/>
<feature type="transmembrane region" description="Helical" evidence="2">
    <location>
        <begin position="78"/>
        <end position="111"/>
    </location>
</feature>
<keyword evidence="4" id="KW-1185">Reference proteome</keyword>
<evidence type="ECO:0000256" key="2">
    <source>
        <dbReference type="SAM" id="Phobius"/>
    </source>
</evidence>
<feature type="transmembrane region" description="Helical" evidence="2">
    <location>
        <begin position="132"/>
        <end position="158"/>
    </location>
</feature>
<dbReference type="EMBL" id="PNYA01000008">
    <property type="protein sequence ID" value="PMS20428.1"/>
    <property type="molecule type" value="Genomic_DNA"/>
</dbReference>
<comment type="caution">
    <text evidence="3">The sequence shown here is derived from an EMBL/GenBank/DDBJ whole genome shotgun (WGS) entry which is preliminary data.</text>
</comment>
<dbReference type="Pfam" id="PF01312">
    <property type="entry name" value="Bac_export_2"/>
    <property type="match status" value="1"/>
</dbReference>
<dbReference type="Gene3D" id="3.40.1690.10">
    <property type="entry name" value="secretion proteins EscU"/>
    <property type="match status" value="1"/>
</dbReference>
<sequence>MSEKPLPPTDKRLRDARAEGQVARSDIFTGFAGCLLATEAAFALLDVGIDRWLALQAAAIAAMGEPDRLRSCLRLLPYGIGMIAAFIGLFALISLAAAVISAWVGGGLTIAPKAIKPSFKRLNAVRHIKGLFGAKNLTAIVLALASAGLVGTLAYALLRARLPLIEAMIDRQSISFDLRAGAAALHGFVRALLAALLIPAVASLVLAKRQHRRELRMTHRDLKDESKQTSGDPSMRARQRASFTEAVFAAAPPTRRQHGRRALVTNPEHVAVLLDYGGNEADPPAIIAKATDEHAIRMTNEALLERVVVFRFRKLARHLYRRGELQAAVPDECYKAVAIVFRIVEEIEALSERPNTPIDIDDVAFDTD</sequence>
<evidence type="ECO:0000256" key="1">
    <source>
        <dbReference type="ARBA" id="ARBA00010690"/>
    </source>
</evidence>
<dbReference type="InterPro" id="IPR029025">
    <property type="entry name" value="T3SS_substrate_exporter_C"/>
</dbReference>
<accession>A0A2N7VTE9</accession>
<protein>
    <recommendedName>
        <fullName evidence="5">EscU/YscU/HrcU family type III secretion system export apparatus switch protein</fullName>
    </recommendedName>
</protein>
<keyword evidence="2" id="KW-0472">Membrane</keyword>
<gene>
    <name evidence="3" type="ORF">C0Z18_10845</name>
</gene>
<dbReference type="OrthoDB" id="9807950at2"/>